<dbReference type="SUPFAM" id="SSF51197">
    <property type="entry name" value="Clavaminate synthase-like"/>
    <property type="match status" value="1"/>
</dbReference>
<reference evidence="2 3" key="1">
    <citation type="submission" date="2019-06" db="EMBL/GenBank/DDBJ databases">
        <title>Genome Sequence of the Brown Rot Fungal Pathogen Monilinia laxa.</title>
        <authorList>
            <person name="De Miccolis Angelini R.M."/>
            <person name="Landi L."/>
            <person name="Abate D."/>
            <person name="Pollastro S."/>
            <person name="Romanazzi G."/>
            <person name="Faretra F."/>
        </authorList>
    </citation>
    <scope>NUCLEOTIDE SEQUENCE [LARGE SCALE GENOMIC DNA]</scope>
    <source>
        <strain evidence="2 3">Mlax316</strain>
    </source>
</reference>
<sequence length="241" mass="26878">MVGAPASESLRLAIDYAMHLLQKMHEESLHEEPSTSTQPPLKRRKTSSRSSSSEPSPMYRDRFPTSSIPPPPLSNPIPRVSSTDLNFTPDDGTPDPFSKHMHQPRDCTLGAEPLIITHSIITWPALNQKPWSSPSYLLTQTINGRRLIPIEIGRSYVDPDWGQKITTFKTFLTDYMLSDPTSSTDGQKTGYLAQHNLFAQIPTLRSDISIPDYCHSHPHHHTPAARLPSTKNTANHPSTSP</sequence>
<feature type="compositionally biased region" description="Low complexity" evidence="1">
    <location>
        <begin position="48"/>
        <end position="57"/>
    </location>
</feature>
<feature type="region of interest" description="Disordered" evidence="1">
    <location>
        <begin position="219"/>
        <end position="241"/>
    </location>
</feature>
<organism evidence="2 3">
    <name type="scientific">Monilinia laxa</name>
    <name type="common">Brown rot fungus</name>
    <name type="synonym">Sclerotinia laxa</name>
    <dbReference type="NCBI Taxonomy" id="61186"/>
    <lineage>
        <taxon>Eukaryota</taxon>
        <taxon>Fungi</taxon>
        <taxon>Dikarya</taxon>
        <taxon>Ascomycota</taxon>
        <taxon>Pezizomycotina</taxon>
        <taxon>Leotiomycetes</taxon>
        <taxon>Helotiales</taxon>
        <taxon>Sclerotiniaceae</taxon>
        <taxon>Monilinia</taxon>
    </lineage>
</organism>
<dbReference type="Gene3D" id="2.60.120.650">
    <property type="entry name" value="Cupin"/>
    <property type="match status" value="1"/>
</dbReference>
<feature type="compositionally biased region" description="Polar residues" evidence="1">
    <location>
        <begin position="229"/>
        <end position="241"/>
    </location>
</feature>
<comment type="caution">
    <text evidence="2">The sequence shown here is derived from an EMBL/GenBank/DDBJ whole genome shotgun (WGS) entry which is preliminary data.</text>
</comment>
<evidence type="ECO:0000313" key="3">
    <source>
        <dbReference type="Proteomes" id="UP000326757"/>
    </source>
</evidence>
<protein>
    <submittedName>
        <fullName evidence="2">Uncharacterized protein</fullName>
    </submittedName>
</protein>
<dbReference type="EMBL" id="VIGI01000006">
    <property type="protein sequence ID" value="KAB8299349.1"/>
    <property type="molecule type" value="Genomic_DNA"/>
</dbReference>
<keyword evidence="3" id="KW-1185">Reference proteome</keyword>
<accession>A0A5N6K978</accession>
<evidence type="ECO:0000313" key="2">
    <source>
        <dbReference type="EMBL" id="KAB8299349.1"/>
    </source>
</evidence>
<dbReference type="OrthoDB" id="47172at2759"/>
<gene>
    <name evidence="2" type="ORF">EYC80_001419</name>
</gene>
<feature type="region of interest" description="Disordered" evidence="1">
    <location>
        <begin position="26"/>
        <end position="102"/>
    </location>
</feature>
<name>A0A5N6K978_MONLA</name>
<proteinExistence type="predicted"/>
<dbReference type="Proteomes" id="UP000326757">
    <property type="component" value="Unassembled WGS sequence"/>
</dbReference>
<evidence type="ECO:0000256" key="1">
    <source>
        <dbReference type="SAM" id="MobiDB-lite"/>
    </source>
</evidence>
<dbReference type="AlphaFoldDB" id="A0A5N6K978"/>